<dbReference type="CDD" id="cd01650">
    <property type="entry name" value="RT_nLTR_like"/>
    <property type="match status" value="1"/>
</dbReference>
<dbReference type="PANTHER" id="PTHR46890:SF48">
    <property type="entry name" value="RNA-DIRECTED DNA POLYMERASE"/>
    <property type="match status" value="1"/>
</dbReference>
<dbReference type="InterPro" id="IPR012337">
    <property type="entry name" value="RNaseH-like_sf"/>
</dbReference>
<dbReference type="Pfam" id="PF13966">
    <property type="entry name" value="zf-RVT"/>
    <property type="match status" value="1"/>
</dbReference>
<dbReference type="Pfam" id="PF13456">
    <property type="entry name" value="RVT_3"/>
    <property type="match status" value="1"/>
</dbReference>
<dbReference type="OrthoDB" id="422314at2759"/>
<proteinExistence type="predicted"/>
<dbReference type="InterPro" id="IPR043502">
    <property type="entry name" value="DNA/RNA_pol_sf"/>
</dbReference>
<evidence type="ECO:0000259" key="1">
    <source>
        <dbReference type="PROSITE" id="PS50878"/>
    </source>
</evidence>
<dbReference type="Pfam" id="PF00078">
    <property type="entry name" value="RVT_1"/>
    <property type="match status" value="1"/>
</dbReference>
<dbReference type="PANTHER" id="PTHR46890">
    <property type="entry name" value="NON-LTR RETROLELEMENT REVERSE TRANSCRIPTASE-LIKE PROTEIN-RELATED"/>
    <property type="match status" value="1"/>
</dbReference>
<accession>A0A2Z6PL63</accession>
<dbReference type="InterPro" id="IPR044730">
    <property type="entry name" value="RNase_H-like_dom_plant"/>
</dbReference>
<dbReference type="InterPro" id="IPR000477">
    <property type="entry name" value="RT_dom"/>
</dbReference>
<protein>
    <recommendedName>
        <fullName evidence="1">Reverse transcriptase domain-containing protein</fullName>
    </recommendedName>
</protein>
<dbReference type="Proteomes" id="UP000242715">
    <property type="component" value="Unassembled WGS sequence"/>
</dbReference>
<dbReference type="SUPFAM" id="SSF56672">
    <property type="entry name" value="DNA/RNA polymerases"/>
    <property type="match status" value="1"/>
</dbReference>
<dbReference type="InterPro" id="IPR026960">
    <property type="entry name" value="RVT-Znf"/>
</dbReference>
<dbReference type="CDD" id="cd06222">
    <property type="entry name" value="RNase_H_like"/>
    <property type="match status" value="1"/>
</dbReference>
<dbReference type="SUPFAM" id="SSF53098">
    <property type="entry name" value="Ribonuclease H-like"/>
    <property type="match status" value="1"/>
</dbReference>
<feature type="domain" description="Reverse transcriptase" evidence="1">
    <location>
        <begin position="181"/>
        <end position="451"/>
    </location>
</feature>
<organism evidence="2 3">
    <name type="scientific">Trifolium subterraneum</name>
    <name type="common">Subterranean clover</name>
    <dbReference type="NCBI Taxonomy" id="3900"/>
    <lineage>
        <taxon>Eukaryota</taxon>
        <taxon>Viridiplantae</taxon>
        <taxon>Streptophyta</taxon>
        <taxon>Embryophyta</taxon>
        <taxon>Tracheophyta</taxon>
        <taxon>Spermatophyta</taxon>
        <taxon>Magnoliopsida</taxon>
        <taxon>eudicotyledons</taxon>
        <taxon>Gunneridae</taxon>
        <taxon>Pentapetalae</taxon>
        <taxon>rosids</taxon>
        <taxon>fabids</taxon>
        <taxon>Fabales</taxon>
        <taxon>Fabaceae</taxon>
        <taxon>Papilionoideae</taxon>
        <taxon>50 kb inversion clade</taxon>
        <taxon>NPAAA clade</taxon>
        <taxon>Hologalegina</taxon>
        <taxon>IRL clade</taxon>
        <taxon>Trifolieae</taxon>
        <taxon>Trifolium</taxon>
    </lineage>
</organism>
<sequence>MQKEKGGWVWCHREKEKEAHGGRQRWEGQIGVKRWWFVVENWLREPDLEEVVLDGWGAHENIEVVDRVARCANRLQSWGRKKKGGIEVHTQEELCEIAKQYFDTLFKPNNGEQKPVLNLIQRRVTEEDNMYLVAPITKVEIQQALFQMHPDKSPGPDGFNPAFYQRFWEQIGDDIFVAASTWLDRGYFPTSLNETNICLIPKCDNPISMKDLRPISLCNVLYKMISKVLANRLKHCLDKCVSQEQSTFVEGRSILDNALIAIEVIHSLKRKTKGRRGELALKIDISKAYDKVDWGFLSGILTSMGFGDSWIRWIMICVSSVNYSVLMNYDKVGPIIPGRGLRQGDPLSPYLFILVAEGLTSLIHQAVGRGDVHGARICRSAPEVSHLLFADDCFLFCRASVVEVNHLMNILHTYELASGQEINLAKSEVFFSRNLSHAAKEDLASILGVRHVLGTGIYLGLPSMIGRTIPSYVMSLFILPSSLIDDIEKMLNAFWWGGGSHNNKGIHWLAWDRLACPKAKGGLGFRKFEAFNMAMVAKKAWNIIQNPESLAAKLIKARWRIGSGDRVRVIYDPWLRGNGDRWVTSPQVECVYGLFVKDLLLENYKAWDIAKIRNLFLGPVVEEIIATPLISSVKEDKVVWEEERNGCYSVKSGYNLAMRCIFHSDRHHVEGNWNDIWKAQSPHKTRHLLWRLCRGCLPTRVRLAQHYVDCELSCPMCDDEVEDDIHVFFGCVAARECWMVAGLSQLLENPAYQNGTVTDRVFGMCRNEDNAMLARVSSLFWCIWHNRNDKIWNDNVQSPSQVGRMAFAVWNEWFTVHQLRRHNIAPVADTRPVRWEKPGVGWIKCNVDAAFVARSSITSMSLCFRDTNGQFVAGLTQWQQSVYSIVEGEAWALLHAMKEAIHRGFGRVQFESDSKLLVDAIQSRRSGNSEFNLIVNDIILFMSSYVNFEVKFIMRQANSVAHTLARAANYWASFHRFEILPLCIEHLIVNEMQ</sequence>
<gene>
    <name evidence="2" type="ORF">TSUD_301660</name>
</gene>
<dbReference type="GO" id="GO:0004523">
    <property type="term" value="F:RNA-DNA hybrid ribonuclease activity"/>
    <property type="evidence" value="ECO:0007669"/>
    <property type="project" value="InterPro"/>
</dbReference>
<evidence type="ECO:0000313" key="3">
    <source>
        <dbReference type="Proteomes" id="UP000242715"/>
    </source>
</evidence>
<dbReference type="InterPro" id="IPR052343">
    <property type="entry name" value="Retrotransposon-Effector_Assoc"/>
</dbReference>
<dbReference type="InterPro" id="IPR002156">
    <property type="entry name" value="RNaseH_domain"/>
</dbReference>
<evidence type="ECO:0000313" key="2">
    <source>
        <dbReference type="EMBL" id="GAU45957.1"/>
    </source>
</evidence>
<dbReference type="EMBL" id="DF974164">
    <property type="protein sequence ID" value="GAU45957.1"/>
    <property type="molecule type" value="Genomic_DNA"/>
</dbReference>
<keyword evidence="3" id="KW-1185">Reference proteome</keyword>
<dbReference type="AlphaFoldDB" id="A0A2Z6PL63"/>
<dbReference type="InterPro" id="IPR036397">
    <property type="entry name" value="RNaseH_sf"/>
</dbReference>
<dbReference type="PROSITE" id="PS50878">
    <property type="entry name" value="RT_POL"/>
    <property type="match status" value="1"/>
</dbReference>
<reference evidence="3" key="1">
    <citation type="journal article" date="2017" name="Front. Plant Sci.">
        <title>Climate Clever Clovers: New Paradigm to Reduce the Environmental Footprint of Ruminants by Breeding Low Methanogenic Forages Utilizing Haplotype Variation.</title>
        <authorList>
            <person name="Kaur P."/>
            <person name="Appels R."/>
            <person name="Bayer P.E."/>
            <person name="Keeble-Gagnere G."/>
            <person name="Wang J."/>
            <person name="Hirakawa H."/>
            <person name="Shirasawa K."/>
            <person name="Vercoe P."/>
            <person name="Stefanova K."/>
            <person name="Durmic Z."/>
            <person name="Nichols P."/>
            <person name="Revell C."/>
            <person name="Isobe S.N."/>
            <person name="Edwards D."/>
            <person name="Erskine W."/>
        </authorList>
    </citation>
    <scope>NUCLEOTIDE SEQUENCE [LARGE SCALE GENOMIC DNA]</scope>
    <source>
        <strain evidence="3">cv. Daliak</strain>
    </source>
</reference>
<dbReference type="GO" id="GO:0003676">
    <property type="term" value="F:nucleic acid binding"/>
    <property type="evidence" value="ECO:0007669"/>
    <property type="project" value="InterPro"/>
</dbReference>
<dbReference type="Gene3D" id="3.30.420.10">
    <property type="entry name" value="Ribonuclease H-like superfamily/Ribonuclease H"/>
    <property type="match status" value="1"/>
</dbReference>
<name>A0A2Z6PL63_TRISU</name>